<dbReference type="GO" id="GO:0007165">
    <property type="term" value="P:signal transduction"/>
    <property type="evidence" value="ECO:0007669"/>
    <property type="project" value="InterPro"/>
</dbReference>
<dbReference type="AlphaFoldDB" id="A0A210PZF7"/>
<evidence type="ECO:0000259" key="6">
    <source>
        <dbReference type="PROSITE" id="PS50104"/>
    </source>
</evidence>
<dbReference type="PROSITE" id="PS50104">
    <property type="entry name" value="TIR"/>
    <property type="match status" value="1"/>
</dbReference>
<dbReference type="EMBL" id="NEDP02005354">
    <property type="protein sequence ID" value="OWF41799.1"/>
    <property type="molecule type" value="Genomic_DNA"/>
</dbReference>
<dbReference type="SUPFAM" id="SSF52200">
    <property type="entry name" value="Toll/Interleukin receptor TIR domain"/>
    <property type="match status" value="1"/>
</dbReference>
<evidence type="ECO:0000256" key="3">
    <source>
        <dbReference type="ARBA" id="ARBA00022729"/>
    </source>
</evidence>
<reference evidence="7 8" key="1">
    <citation type="journal article" date="2017" name="Nat. Ecol. Evol.">
        <title>Scallop genome provides insights into evolution of bilaterian karyotype and development.</title>
        <authorList>
            <person name="Wang S."/>
            <person name="Zhang J."/>
            <person name="Jiao W."/>
            <person name="Li J."/>
            <person name="Xun X."/>
            <person name="Sun Y."/>
            <person name="Guo X."/>
            <person name="Huan P."/>
            <person name="Dong B."/>
            <person name="Zhang L."/>
            <person name="Hu X."/>
            <person name="Sun X."/>
            <person name="Wang J."/>
            <person name="Zhao C."/>
            <person name="Wang Y."/>
            <person name="Wang D."/>
            <person name="Huang X."/>
            <person name="Wang R."/>
            <person name="Lv J."/>
            <person name="Li Y."/>
            <person name="Zhang Z."/>
            <person name="Liu B."/>
            <person name="Lu W."/>
            <person name="Hui Y."/>
            <person name="Liang J."/>
            <person name="Zhou Z."/>
            <person name="Hou R."/>
            <person name="Li X."/>
            <person name="Liu Y."/>
            <person name="Li H."/>
            <person name="Ning X."/>
            <person name="Lin Y."/>
            <person name="Zhao L."/>
            <person name="Xing Q."/>
            <person name="Dou J."/>
            <person name="Li Y."/>
            <person name="Mao J."/>
            <person name="Guo H."/>
            <person name="Dou H."/>
            <person name="Li T."/>
            <person name="Mu C."/>
            <person name="Jiang W."/>
            <person name="Fu Q."/>
            <person name="Fu X."/>
            <person name="Miao Y."/>
            <person name="Liu J."/>
            <person name="Yu Q."/>
            <person name="Li R."/>
            <person name="Liao H."/>
            <person name="Li X."/>
            <person name="Kong Y."/>
            <person name="Jiang Z."/>
            <person name="Chourrout D."/>
            <person name="Li R."/>
            <person name="Bao Z."/>
        </authorList>
    </citation>
    <scope>NUCLEOTIDE SEQUENCE [LARGE SCALE GENOMIC DNA]</scope>
    <source>
        <strain evidence="7 8">PY_sf001</strain>
    </source>
</reference>
<keyword evidence="3" id="KW-0732">Signal</keyword>
<keyword evidence="4" id="KW-1133">Transmembrane helix</keyword>
<feature type="domain" description="TIR" evidence="6">
    <location>
        <begin position="1"/>
        <end position="91"/>
    </location>
</feature>
<evidence type="ECO:0000256" key="4">
    <source>
        <dbReference type="ARBA" id="ARBA00022989"/>
    </source>
</evidence>
<evidence type="ECO:0000313" key="7">
    <source>
        <dbReference type="EMBL" id="OWF41799.1"/>
    </source>
</evidence>
<organism evidence="7 8">
    <name type="scientific">Mizuhopecten yessoensis</name>
    <name type="common">Japanese scallop</name>
    <name type="synonym">Patinopecten yessoensis</name>
    <dbReference type="NCBI Taxonomy" id="6573"/>
    <lineage>
        <taxon>Eukaryota</taxon>
        <taxon>Metazoa</taxon>
        <taxon>Spiralia</taxon>
        <taxon>Lophotrochozoa</taxon>
        <taxon>Mollusca</taxon>
        <taxon>Bivalvia</taxon>
        <taxon>Autobranchia</taxon>
        <taxon>Pteriomorphia</taxon>
        <taxon>Pectinida</taxon>
        <taxon>Pectinoidea</taxon>
        <taxon>Pectinidae</taxon>
        <taxon>Mizuhopecten</taxon>
    </lineage>
</organism>
<dbReference type="InterPro" id="IPR000157">
    <property type="entry name" value="TIR_dom"/>
</dbReference>
<dbReference type="STRING" id="6573.A0A210PZF7"/>
<sequence>MGAIDDSYRTVFVVSCKFLEYEWPTFAMKVASRYSFREGRENMNIIILLDDMKQSEFPKLIRDIWHKIRPLHWPNEHNTDKTRLRTARKLFWEKLLKRIRKGNKRLVACSLSESTI</sequence>
<dbReference type="InterPro" id="IPR035897">
    <property type="entry name" value="Toll_tir_struct_dom_sf"/>
</dbReference>
<keyword evidence="2" id="KW-0812">Transmembrane</keyword>
<comment type="caution">
    <text evidence="7">The sequence shown here is derived from an EMBL/GenBank/DDBJ whole genome shotgun (WGS) entry which is preliminary data.</text>
</comment>
<name>A0A210PZF7_MIZYE</name>
<keyword evidence="7" id="KW-0675">Receptor</keyword>
<proteinExistence type="predicted"/>
<keyword evidence="8" id="KW-1185">Reference proteome</keyword>
<accession>A0A210PZF7</accession>
<evidence type="ECO:0000256" key="1">
    <source>
        <dbReference type="ARBA" id="ARBA00004370"/>
    </source>
</evidence>
<dbReference type="PANTHER" id="PTHR24365:SF541">
    <property type="entry name" value="PROTEIN TOLL-RELATED"/>
    <property type="match status" value="1"/>
</dbReference>
<dbReference type="Proteomes" id="UP000242188">
    <property type="component" value="Unassembled WGS sequence"/>
</dbReference>
<evidence type="ECO:0000256" key="5">
    <source>
        <dbReference type="ARBA" id="ARBA00023136"/>
    </source>
</evidence>
<dbReference type="OrthoDB" id="6105302at2759"/>
<protein>
    <submittedName>
        <fullName evidence="7">Toll-like receptor 6</fullName>
    </submittedName>
</protein>
<evidence type="ECO:0000313" key="8">
    <source>
        <dbReference type="Proteomes" id="UP000242188"/>
    </source>
</evidence>
<evidence type="ECO:0000256" key="2">
    <source>
        <dbReference type="ARBA" id="ARBA00022692"/>
    </source>
</evidence>
<comment type="subcellular location">
    <subcellularLocation>
        <location evidence="1">Membrane</location>
    </subcellularLocation>
</comment>
<dbReference type="PANTHER" id="PTHR24365">
    <property type="entry name" value="TOLL-LIKE RECEPTOR"/>
    <property type="match status" value="1"/>
</dbReference>
<dbReference type="Gene3D" id="3.40.50.10140">
    <property type="entry name" value="Toll/interleukin-1 receptor homology (TIR) domain"/>
    <property type="match status" value="1"/>
</dbReference>
<keyword evidence="5" id="KW-0472">Membrane</keyword>
<dbReference type="GO" id="GO:0005886">
    <property type="term" value="C:plasma membrane"/>
    <property type="evidence" value="ECO:0007669"/>
    <property type="project" value="TreeGrafter"/>
</dbReference>
<dbReference type="GO" id="GO:0038023">
    <property type="term" value="F:signaling receptor activity"/>
    <property type="evidence" value="ECO:0007669"/>
    <property type="project" value="TreeGrafter"/>
</dbReference>
<gene>
    <name evidence="7" type="ORF">KP79_PYT14026</name>
</gene>